<protein>
    <submittedName>
        <fullName evidence="2">Uncharacterized protein</fullName>
    </submittedName>
</protein>
<evidence type="ECO:0000313" key="3">
    <source>
        <dbReference type="Proteomes" id="UP000815677"/>
    </source>
</evidence>
<dbReference type="Proteomes" id="UP000815677">
    <property type="component" value="Unassembled WGS sequence"/>
</dbReference>
<sequence>MTANGSPASRPDWTCQPVSGADQAAEAITHLSRSFEDNATRGYTDSAPTSCVYSNHGPFLVASASDFDILVARSYHWQKRRNRLVGGFETGESKGKEATPHASESDALQWTDACPCSRKPARRPTGSYGSVGGRRWRNLTLFSGGWRSREVGRSLGESSVPATVGLERQERHRLPQAPREAALTADIGPTNMTMLGPRSSATHAPPSACSPYAAAAYAVARQQRGWPRPPAIPSNAVGIPEFSACYETVRGLDAENEEAGPTTVREEWDEAQGAARAVRVSLSDTVWGGFDLFTAGTVVQAVLPADRPILECIRPSRLAQRDSTSMHSSTTFSPRLQILVGQHIPMSAFLPALRRQTPIHHVSLHKTPQSRPQPFNPHKTRIRGSARFQ</sequence>
<proteinExistence type="predicted"/>
<feature type="region of interest" description="Disordered" evidence="1">
    <location>
        <begin position="88"/>
        <end position="108"/>
    </location>
</feature>
<evidence type="ECO:0000313" key="2">
    <source>
        <dbReference type="EMBL" id="GAT44458.1"/>
    </source>
</evidence>
<reference evidence="2" key="1">
    <citation type="submission" date="2014-09" db="EMBL/GenBank/DDBJ databases">
        <title>Genome sequence of the luminous mushroom Mycena chlorophos for searching fungal bioluminescence genes.</title>
        <authorList>
            <person name="Tanaka Y."/>
            <person name="Kasuga D."/>
            <person name="Oba Y."/>
            <person name="Hase S."/>
            <person name="Sato K."/>
            <person name="Oba Y."/>
            <person name="Sakakibara Y."/>
        </authorList>
    </citation>
    <scope>NUCLEOTIDE SEQUENCE</scope>
</reference>
<organism evidence="2 3">
    <name type="scientific">Mycena chlorophos</name>
    <name type="common">Agaric fungus</name>
    <name type="synonym">Agaricus chlorophos</name>
    <dbReference type="NCBI Taxonomy" id="658473"/>
    <lineage>
        <taxon>Eukaryota</taxon>
        <taxon>Fungi</taxon>
        <taxon>Dikarya</taxon>
        <taxon>Basidiomycota</taxon>
        <taxon>Agaricomycotina</taxon>
        <taxon>Agaricomycetes</taxon>
        <taxon>Agaricomycetidae</taxon>
        <taxon>Agaricales</taxon>
        <taxon>Marasmiineae</taxon>
        <taxon>Mycenaceae</taxon>
        <taxon>Mycena</taxon>
    </lineage>
</organism>
<accession>A0ABQ0KZX0</accession>
<keyword evidence="3" id="KW-1185">Reference proteome</keyword>
<name>A0ABQ0KZX0_MYCCL</name>
<evidence type="ECO:0000256" key="1">
    <source>
        <dbReference type="SAM" id="MobiDB-lite"/>
    </source>
</evidence>
<feature type="compositionally biased region" description="Basic residues" evidence="1">
    <location>
        <begin position="378"/>
        <end position="389"/>
    </location>
</feature>
<dbReference type="EMBL" id="DF839739">
    <property type="protein sequence ID" value="GAT44458.1"/>
    <property type="molecule type" value="Genomic_DNA"/>
</dbReference>
<feature type="region of interest" description="Disordered" evidence="1">
    <location>
        <begin position="362"/>
        <end position="389"/>
    </location>
</feature>
<gene>
    <name evidence="2" type="ORF">MCHLO_02082</name>
</gene>